<proteinExistence type="predicted"/>
<evidence type="ECO:0000313" key="3">
    <source>
        <dbReference type="Proteomes" id="UP001341840"/>
    </source>
</evidence>
<dbReference type="Pfam" id="PF10536">
    <property type="entry name" value="PMD"/>
    <property type="match status" value="1"/>
</dbReference>
<dbReference type="InterPro" id="IPR019557">
    <property type="entry name" value="AminoTfrase-like_pln_mobile"/>
</dbReference>
<dbReference type="EMBL" id="JASCZI010120852">
    <property type="protein sequence ID" value="MED6155915.1"/>
    <property type="molecule type" value="Genomic_DNA"/>
</dbReference>
<name>A0ABU6U670_9FABA</name>
<organism evidence="2 3">
    <name type="scientific">Stylosanthes scabra</name>
    <dbReference type="NCBI Taxonomy" id="79078"/>
    <lineage>
        <taxon>Eukaryota</taxon>
        <taxon>Viridiplantae</taxon>
        <taxon>Streptophyta</taxon>
        <taxon>Embryophyta</taxon>
        <taxon>Tracheophyta</taxon>
        <taxon>Spermatophyta</taxon>
        <taxon>Magnoliopsida</taxon>
        <taxon>eudicotyledons</taxon>
        <taxon>Gunneridae</taxon>
        <taxon>Pentapetalae</taxon>
        <taxon>rosids</taxon>
        <taxon>fabids</taxon>
        <taxon>Fabales</taxon>
        <taxon>Fabaceae</taxon>
        <taxon>Papilionoideae</taxon>
        <taxon>50 kb inversion clade</taxon>
        <taxon>dalbergioids sensu lato</taxon>
        <taxon>Dalbergieae</taxon>
        <taxon>Pterocarpus clade</taxon>
        <taxon>Stylosanthes</taxon>
    </lineage>
</organism>
<feature type="domain" description="Aminotransferase-like plant mobile" evidence="1">
    <location>
        <begin position="31"/>
        <end position="109"/>
    </location>
</feature>
<protein>
    <recommendedName>
        <fullName evidence="1">Aminotransferase-like plant mobile domain-containing protein</fullName>
    </recommendedName>
</protein>
<gene>
    <name evidence="2" type="ORF">PIB30_009978</name>
</gene>
<accession>A0ABU6U670</accession>
<dbReference type="PANTHER" id="PTHR46033:SF1">
    <property type="entry name" value="PROTEIN MAIN-LIKE 2"/>
    <property type="match status" value="1"/>
</dbReference>
<evidence type="ECO:0000313" key="2">
    <source>
        <dbReference type="EMBL" id="MED6155915.1"/>
    </source>
</evidence>
<reference evidence="2 3" key="1">
    <citation type="journal article" date="2023" name="Plants (Basel)">
        <title>Bridging the Gap: Combining Genomics and Transcriptomics Approaches to Understand Stylosanthes scabra, an Orphan Legume from the Brazilian Caatinga.</title>
        <authorList>
            <person name="Ferreira-Neto J.R.C."/>
            <person name="da Silva M.D."/>
            <person name="Binneck E."/>
            <person name="de Melo N.F."/>
            <person name="da Silva R.H."/>
            <person name="de Melo A.L.T.M."/>
            <person name="Pandolfi V."/>
            <person name="Bustamante F.O."/>
            <person name="Brasileiro-Vidal A.C."/>
            <person name="Benko-Iseppon A.M."/>
        </authorList>
    </citation>
    <scope>NUCLEOTIDE SEQUENCE [LARGE SCALE GENOMIC DNA]</scope>
    <source>
        <tissue evidence="2">Leaves</tissue>
    </source>
</reference>
<evidence type="ECO:0000259" key="1">
    <source>
        <dbReference type="Pfam" id="PF10536"/>
    </source>
</evidence>
<sequence length="145" mass="16626">MAGETLLGLVSGMFGVMHPPEATDPCRMTFSSLTSTFWMVSENASEVQVRGHAHAYIMLLVSTQLFGDKTAARVPVRWTPFVDQIDDLGQYSWGSSRQAWLYRNLCRFSWPVASRWARYLPTSDEKDPRVLQYRTMLDRMTHCDV</sequence>
<dbReference type="PANTHER" id="PTHR46033">
    <property type="entry name" value="PROTEIN MAIN-LIKE 2"/>
    <property type="match status" value="1"/>
</dbReference>
<dbReference type="Proteomes" id="UP001341840">
    <property type="component" value="Unassembled WGS sequence"/>
</dbReference>
<dbReference type="InterPro" id="IPR044824">
    <property type="entry name" value="MAIN-like"/>
</dbReference>
<comment type="caution">
    <text evidence="2">The sequence shown here is derived from an EMBL/GenBank/DDBJ whole genome shotgun (WGS) entry which is preliminary data.</text>
</comment>
<keyword evidence="3" id="KW-1185">Reference proteome</keyword>